<keyword evidence="4 10" id="KW-0812">Transmembrane</keyword>
<dbReference type="GO" id="GO:0035673">
    <property type="term" value="F:oligopeptide transmembrane transporter activity"/>
    <property type="evidence" value="ECO:0007669"/>
    <property type="project" value="InterPro"/>
</dbReference>
<evidence type="ECO:0000256" key="8">
    <source>
        <dbReference type="ARBA" id="ARBA00023136"/>
    </source>
</evidence>
<evidence type="ECO:0008006" key="13">
    <source>
        <dbReference type="Google" id="ProtNLM"/>
    </source>
</evidence>
<feature type="transmembrane region" description="Helical" evidence="10">
    <location>
        <begin position="237"/>
        <end position="255"/>
    </location>
</feature>
<comment type="subcellular location">
    <subcellularLocation>
        <location evidence="1">Membrane</location>
        <topology evidence="1">Multi-pass membrane protein</topology>
    </subcellularLocation>
</comment>
<comment type="caution">
    <text evidence="11">The sequence shown here is derived from an EMBL/GenBank/DDBJ whole genome shotgun (WGS) entry which is preliminary data.</text>
</comment>
<dbReference type="GO" id="GO:0016020">
    <property type="term" value="C:membrane"/>
    <property type="evidence" value="ECO:0007669"/>
    <property type="project" value="UniProtKB-SubCell"/>
</dbReference>
<feature type="transmembrane region" description="Helical" evidence="10">
    <location>
        <begin position="480"/>
        <end position="500"/>
    </location>
</feature>
<evidence type="ECO:0000256" key="3">
    <source>
        <dbReference type="ARBA" id="ARBA00022448"/>
    </source>
</evidence>
<dbReference type="GO" id="GO:0015031">
    <property type="term" value="P:protein transport"/>
    <property type="evidence" value="ECO:0007669"/>
    <property type="project" value="UniProtKB-KW"/>
</dbReference>
<dbReference type="Proteomes" id="UP001140453">
    <property type="component" value="Unassembled WGS sequence"/>
</dbReference>
<dbReference type="PANTHER" id="PTHR22601">
    <property type="entry name" value="ISP4 LIKE PROTEIN"/>
    <property type="match status" value="1"/>
</dbReference>
<feature type="transmembrane region" description="Helical" evidence="10">
    <location>
        <begin position="428"/>
        <end position="448"/>
    </location>
</feature>
<feature type="transmembrane region" description="Helical" evidence="10">
    <location>
        <begin position="685"/>
        <end position="701"/>
    </location>
</feature>
<accession>A0A9W8Z4B0</accession>
<evidence type="ECO:0000256" key="10">
    <source>
        <dbReference type="SAM" id="Phobius"/>
    </source>
</evidence>
<dbReference type="AlphaFoldDB" id="A0A9W8Z4B0"/>
<keyword evidence="5" id="KW-0571">Peptide transport</keyword>
<dbReference type="NCBIfam" id="TIGR00728">
    <property type="entry name" value="OPT_sfam"/>
    <property type="match status" value="1"/>
</dbReference>
<dbReference type="NCBIfam" id="TIGR00727">
    <property type="entry name" value="ISP4_OPT"/>
    <property type="match status" value="1"/>
</dbReference>
<evidence type="ECO:0000256" key="6">
    <source>
        <dbReference type="ARBA" id="ARBA00022927"/>
    </source>
</evidence>
<evidence type="ECO:0000256" key="7">
    <source>
        <dbReference type="ARBA" id="ARBA00022989"/>
    </source>
</evidence>
<feature type="transmembrane region" description="Helical" evidence="10">
    <location>
        <begin position="105"/>
        <end position="127"/>
    </location>
</feature>
<dbReference type="InterPro" id="IPR004813">
    <property type="entry name" value="OPT"/>
</dbReference>
<organism evidence="11 12">
    <name type="scientific">Gnomoniopsis smithogilvyi</name>
    <dbReference type="NCBI Taxonomy" id="1191159"/>
    <lineage>
        <taxon>Eukaryota</taxon>
        <taxon>Fungi</taxon>
        <taxon>Dikarya</taxon>
        <taxon>Ascomycota</taxon>
        <taxon>Pezizomycotina</taxon>
        <taxon>Sordariomycetes</taxon>
        <taxon>Sordariomycetidae</taxon>
        <taxon>Diaporthales</taxon>
        <taxon>Gnomoniaceae</taxon>
        <taxon>Gnomoniopsis</taxon>
    </lineage>
</organism>
<proteinExistence type="inferred from homology"/>
<evidence type="ECO:0000313" key="11">
    <source>
        <dbReference type="EMBL" id="KAJ4396387.1"/>
    </source>
</evidence>
<feature type="transmembrane region" description="Helical" evidence="10">
    <location>
        <begin position="656"/>
        <end position="678"/>
    </location>
</feature>
<keyword evidence="6" id="KW-0653">Protein transport</keyword>
<feature type="transmembrane region" description="Helical" evidence="10">
    <location>
        <begin position="275"/>
        <end position="293"/>
    </location>
</feature>
<evidence type="ECO:0000256" key="4">
    <source>
        <dbReference type="ARBA" id="ARBA00022692"/>
    </source>
</evidence>
<feature type="transmembrane region" description="Helical" evidence="10">
    <location>
        <begin position="212"/>
        <end position="230"/>
    </location>
</feature>
<dbReference type="OrthoDB" id="9986677at2759"/>
<evidence type="ECO:0000256" key="9">
    <source>
        <dbReference type="SAM" id="MobiDB-lite"/>
    </source>
</evidence>
<dbReference type="Pfam" id="PF03169">
    <property type="entry name" value="OPT"/>
    <property type="match status" value="1"/>
</dbReference>
<evidence type="ECO:0000256" key="5">
    <source>
        <dbReference type="ARBA" id="ARBA00022856"/>
    </source>
</evidence>
<gene>
    <name evidence="11" type="ORF">N0V93_000606</name>
</gene>
<keyword evidence="8 10" id="KW-0472">Membrane</keyword>
<feature type="transmembrane region" description="Helical" evidence="10">
    <location>
        <begin position="735"/>
        <end position="759"/>
    </location>
</feature>
<evidence type="ECO:0000256" key="1">
    <source>
        <dbReference type="ARBA" id="ARBA00004141"/>
    </source>
</evidence>
<evidence type="ECO:0000313" key="12">
    <source>
        <dbReference type="Proteomes" id="UP001140453"/>
    </source>
</evidence>
<sequence length="801" mass="89936">MGFSFRNKASRQPVTEGVATGAEISPAGSIDINPEADLKKFKKLHKWDPFMEVEKLDAAEDVLKTGDLEKEAAVEVSLLAEDSPYAEVRVAVKPFDDTDTPVNTIRAWAIGFITCTIVTACNVLLALRRSPVTISPTVVQLISYPLGKGWHAFMPNWKFRLFGQHFEFNPEAPFNMKEHTVIVIMTAAGSALSYALDILLAQELFYEQFFGWGFQILLILSTQAMGFGLAGVMRRFLVWPAAMVWPATLIFTTVMNTLHDHSPTDPSLTNGWKIGRYKFFIIVAACTFCYEWIPQVIAQFLQIFTFACFIAPNNVLVNQLLGGQTGVGLLPISFDWSTISGFLLSPLQTPAFAIFNVGVGILVMMLGSIGLAYAGPEFYRYLPISENANFDHFGNTYNTSRILNPDFTFNQTAYQEYSPLMLGASFSLTYGMSFAALMSTVTHVFLFYGQDIWNRTRRATTEEADVHLKMMRKYREAPEWWFASVFLVSFVFGMIASQVWETHLAWWAYIICVLIGVVLILPVGIIQAITNQQTGLNVITELIIGYMQPGRPVAMMLFKSWGYMMAYNGLNYVSDMKIGHYMKIPPRTMFMAQFFAVTWLSMVQIATYNFLRGNIEGICTTEQAEGLTCPGARTFYNASVIWGVVGPKRMFSPGALYAWTNWFWFIGFALPVIQYFLAQKYPRSILRYVFFPAIFGAAGLIPPATAWYLGQWVIVGLIFNYFIRKRYFGWWSRYTYVLSGALDIGTALCIVVVALALGLSGAQFPDWWGNTVPFDNLDANGAAVTKVLPDDGSFFGPTTWL</sequence>
<feature type="transmembrane region" description="Helical" evidence="10">
    <location>
        <begin position="506"/>
        <end position="526"/>
    </location>
</feature>
<comment type="similarity">
    <text evidence="2">Belongs to the oligopeptide OPT transporter family.</text>
</comment>
<dbReference type="InterPro" id="IPR004648">
    <property type="entry name" value="Oligpept_transpt"/>
</dbReference>
<keyword evidence="7 10" id="KW-1133">Transmembrane helix</keyword>
<evidence type="ECO:0000256" key="2">
    <source>
        <dbReference type="ARBA" id="ARBA00008807"/>
    </source>
</evidence>
<keyword evidence="3" id="KW-0813">Transport</keyword>
<feature type="region of interest" description="Disordered" evidence="9">
    <location>
        <begin position="1"/>
        <end position="20"/>
    </location>
</feature>
<dbReference type="EMBL" id="JAPEVB010000001">
    <property type="protein sequence ID" value="KAJ4396387.1"/>
    <property type="molecule type" value="Genomic_DNA"/>
</dbReference>
<feature type="transmembrane region" description="Helical" evidence="10">
    <location>
        <begin position="590"/>
        <end position="611"/>
    </location>
</feature>
<feature type="transmembrane region" description="Helical" evidence="10">
    <location>
        <begin position="181"/>
        <end position="200"/>
    </location>
</feature>
<protein>
    <recommendedName>
        <fullName evidence="13">OPT family small oligopeptide transporter</fullName>
    </recommendedName>
</protein>
<keyword evidence="12" id="KW-1185">Reference proteome</keyword>
<feature type="transmembrane region" description="Helical" evidence="10">
    <location>
        <begin position="707"/>
        <end position="723"/>
    </location>
</feature>
<feature type="transmembrane region" description="Helical" evidence="10">
    <location>
        <begin position="351"/>
        <end position="374"/>
    </location>
</feature>
<reference evidence="11" key="1">
    <citation type="submission" date="2022-10" db="EMBL/GenBank/DDBJ databases">
        <title>Tapping the CABI collections for fungal endophytes: first genome assemblies for Collariella, Neodidymelliopsis, Ascochyta clinopodiicola, Didymella pomorum, Didymosphaeria variabile, Neocosmospora piperis and Neocucurbitaria cava.</title>
        <authorList>
            <person name="Hill R."/>
        </authorList>
    </citation>
    <scope>NUCLEOTIDE SEQUENCE</scope>
    <source>
        <strain evidence="11">IMI 355082</strain>
    </source>
</reference>
<name>A0A9W8Z4B0_9PEZI</name>